<dbReference type="Gene3D" id="2.115.10.20">
    <property type="entry name" value="Glycosyl hydrolase domain, family 43"/>
    <property type="match status" value="1"/>
</dbReference>
<reference evidence="7" key="1">
    <citation type="journal article" date="2014" name="Int. J. Syst. Evol. Microbiol.">
        <title>Complete genome sequence of Corynebacterium casei LMG S-19264T (=DSM 44701T), isolated from a smear-ripened cheese.</title>
        <authorList>
            <consortium name="US DOE Joint Genome Institute (JGI-PGF)"/>
            <person name="Walter F."/>
            <person name="Albersmeier A."/>
            <person name="Kalinowski J."/>
            <person name="Ruckert C."/>
        </authorList>
    </citation>
    <scope>NUCLEOTIDE SEQUENCE</scope>
    <source>
        <strain evidence="7">CGMCC 4.7272</strain>
    </source>
</reference>
<dbReference type="GO" id="GO:0004553">
    <property type="term" value="F:hydrolase activity, hydrolyzing O-glycosyl compounds"/>
    <property type="evidence" value="ECO:0007669"/>
    <property type="project" value="InterPro"/>
</dbReference>
<evidence type="ECO:0000256" key="6">
    <source>
        <dbReference type="RuleBase" id="RU361187"/>
    </source>
</evidence>
<accession>A0A917KJY0</accession>
<reference evidence="7" key="2">
    <citation type="submission" date="2020-09" db="EMBL/GenBank/DDBJ databases">
        <authorList>
            <person name="Sun Q."/>
            <person name="Zhou Y."/>
        </authorList>
    </citation>
    <scope>NUCLEOTIDE SEQUENCE</scope>
    <source>
        <strain evidence="7">CGMCC 4.7272</strain>
    </source>
</reference>
<keyword evidence="3 6" id="KW-0378">Hydrolase</keyword>
<dbReference type="InterPro" id="IPR023296">
    <property type="entry name" value="Glyco_hydro_beta-prop_sf"/>
</dbReference>
<dbReference type="InterPro" id="IPR006710">
    <property type="entry name" value="Glyco_hydro_43"/>
</dbReference>
<gene>
    <name evidence="7" type="ORF">GCM10012282_09470</name>
</gene>
<evidence type="ECO:0000256" key="3">
    <source>
        <dbReference type="ARBA" id="ARBA00022801"/>
    </source>
</evidence>
<dbReference type="Proteomes" id="UP000625682">
    <property type="component" value="Unassembled WGS sequence"/>
</dbReference>
<evidence type="ECO:0000313" key="8">
    <source>
        <dbReference type="Proteomes" id="UP000625682"/>
    </source>
</evidence>
<dbReference type="SUPFAM" id="SSF75005">
    <property type="entry name" value="Arabinanase/levansucrase/invertase"/>
    <property type="match status" value="1"/>
</dbReference>
<evidence type="ECO:0000256" key="2">
    <source>
        <dbReference type="ARBA" id="ARBA00009865"/>
    </source>
</evidence>
<organism evidence="7 8">
    <name type="scientific">Streptomyces lacrimifluminis</name>
    <dbReference type="NCBI Taxonomy" id="1500077"/>
    <lineage>
        <taxon>Bacteria</taxon>
        <taxon>Bacillati</taxon>
        <taxon>Actinomycetota</taxon>
        <taxon>Actinomycetes</taxon>
        <taxon>Kitasatosporales</taxon>
        <taxon>Streptomycetaceae</taxon>
        <taxon>Streptomyces</taxon>
    </lineage>
</organism>
<evidence type="ECO:0000313" key="7">
    <source>
        <dbReference type="EMBL" id="GGJ15460.1"/>
    </source>
</evidence>
<dbReference type="InterPro" id="IPR050727">
    <property type="entry name" value="GH43_arabinanases"/>
</dbReference>
<dbReference type="PANTHER" id="PTHR43301">
    <property type="entry name" value="ARABINAN ENDO-1,5-ALPHA-L-ARABINOSIDASE"/>
    <property type="match status" value="1"/>
</dbReference>
<comment type="caution">
    <text evidence="7">The sequence shown here is derived from an EMBL/GenBank/DDBJ whole genome shotgun (WGS) entry which is preliminary data.</text>
</comment>
<dbReference type="PANTHER" id="PTHR43301:SF3">
    <property type="entry name" value="ARABINAN ENDO-1,5-ALPHA-L-ARABINOSIDASE A-RELATED"/>
    <property type="match status" value="1"/>
</dbReference>
<dbReference type="AlphaFoldDB" id="A0A917KJY0"/>
<proteinExistence type="inferred from homology"/>
<feature type="site" description="Important for catalytic activity, responsible for pKa modulation of the active site Glu and correct orientation of both the proton donor and substrate" evidence="5">
    <location>
        <position position="191"/>
    </location>
</feature>
<dbReference type="CDD" id="cd08981">
    <property type="entry name" value="GH43_Bt1873-like"/>
    <property type="match status" value="1"/>
</dbReference>
<dbReference type="EMBL" id="BMMU01000002">
    <property type="protein sequence ID" value="GGJ15460.1"/>
    <property type="molecule type" value="Genomic_DNA"/>
</dbReference>
<comment type="similarity">
    <text evidence="2 6">Belongs to the glycosyl hydrolase 43 family.</text>
</comment>
<evidence type="ECO:0000256" key="5">
    <source>
        <dbReference type="PIRSR" id="PIRSR606710-2"/>
    </source>
</evidence>
<dbReference type="GO" id="GO:0005975">
    <property type="term" value="P:carbohydrate metabolic process"/>
    <property type="evidence" value="ECO:0007669"/>
    <property type="project" value="InterPro"/>
</dbReference>
<protein>
    <submittedName>
        <fullName evidence="7">Glycosyl hydrolase family 43</fullName>
    </submittedName>
</protein>
<sequence>MSRGGSRTVQAFFSANGTPEHGCEAGPDRRVYPSTVADTDTDPLRLPDMPLHDPFVVADEKTRTYHLYTSNDPSVSGVDGTGTMVYRSHDLCDWTRPVVVFLAAEQKEIWATDGGWAPEVHEWDGRYYLFTTLHNQDRPLPVPPSNQWGTPFQIPAYMRGTITAVSSSLLGPFTVVDPARPTPPENLMTLDGTLHVDPSGQPWMVYAHEWLQTIDGTMEAIRLAPDLSRTIGDPVFLFKASDASWLTEEIPAGLPNQLPPYITDGPQLHRTPDGSLLMLWSTYEKNAVGRDGNISGGYVQTYATSESGAITGPWRQHRPLVRDDSGHGMLFHTFDGRLMMILHRPFEDARGKLYEMEFAGDELRVLRRRADLDGGG</sequence>
<dbReference type="Pfam" id="PF04616">
    <property type="entry name" value="Glyco_hydro_43"/>
    <property type="match status" value="1"/>
</dbReference>
<keyword evidence="8" id="KW-1185">Reference proteome</keyword>
<name>A0A917KJY0_9ACTN</name>
<comment type="pathway">
    <text evidence="1">Glycan metabolism; L-arabinan degradation.</text>
</comment>
<keyword evidence="4 6" id="KW-0326">Glycosidase</keyword>
<evidence type="ECO:0000256" key="1">
    <source>
        <dbReference type="ARBA" id="ARBA00004834"/>
    </source>
</evidence>
<evidence type="ECO:0000256" key="4">
    <source>
        <dbReference type="ARBA" id="ARBA00023295"/>
    </source>
</evidence>